<dbReference type="InterPro" id="IPR036849">
    <property type="entry name" value="Enolase-like_C_sf"/>
</dbReference>
<comment type="pathway">
    <text evidence="1">Carbohydrate degradation; glycolysis; pyruvate from D-glyceraldehyde 3-phosphate: step 4/5.</text>
</comment>
<dbReference type="InterPro" id="IPR020810">
    <property type="entry name" value="Enolase_C"/>
</dbReference>
<sequence>MEEHTGKWRTAAGDQTRAWSSGGTVVASNPLDIKLQLHPPIFRTMMAPRYRIYLEIFADEYPIFPIEDPFDHDDWVHYAKMTEEIGEQRVAKAIAEKSCNAILLKVLWHGGCFDEIKFFASSTSSTLAAGGCHPTAESVLAQISAVISSVCVIDGIIGIALTTPYRTRPPASRRAPRATRLCPPTSQAPLPHPPAQATHATTQLTKHAQPRHLCNTQLACIHTQQRARISPAPTRLAAKQPSSSSATKPAARPVDRTKR</sequence>
<evidence type="ECO:0000256" key="2">
    <source>
        <dbReference type="ARBA" id="ARBA00009604"/>
    </source>
</evidence>
<evidence type="ECO:0000256" key="5">
    <source>
        <dbReference type="ARBA" id="ARBA00023239"/>
    </source>
</evidence>
<keyword evidence="5" id="KW-0456">Lyase</keyword>
<dbReference type="GO" id="GO:0006096">
    <property type="term" value="P:glycolytic process"/>
    <property type="evidence" value="ECO:0007669"/>
    <property type="project" value="UniProtKB-KW"/>
</dbReference>
<dbReference type="GO" id="GO:0004634">
    <property type="term" value="F:phosphopyruvate hydratase activity"/>
    <property type="evidence" value="ECO:0007669"/>
    <property type="project" value="UniProtKB-EC"/>
</dbReference>
<evidence type="ECO:0000259" key="7">
    <source>
        <dbReference type="Pfam" id="PF00113"/>
    </source>
</evidence>
<protein>
    <recommendedName>
        <fullName evidence="3">phosphopyruvate hydratase</fullName>
        <ecNumber evidence="3">4.2.1.11</ecNumber>
    </recommendedName>
</protein>
<evidence type="ECO:0000256" key="4">
    <source>
        <dbReference type="ARBA" id="ARBA00023152"/>
    </source>
</evidence>
<dbReference type="Gene3D" id="3.20.20.120">
    <property type="entry name" value="Enolase-like C-terminal domain"/>
    <property type="match status" value="1"/>
</dbReference>
<proteinExistence type="inferred from homology"/>
<reference evidence="8" key="1">
    <citation type="submission" date="2023-07" db="EMBL/GenBank/DDBJ databases">
        <title>A chromosome-level genome assembly of Lolium multiflorum.</title>
        <authorList>
            <person name="Chen Y."/>
            <person name="Copetti D."/>
            <person name="Kolliker R."/>
            <person name="Studer B."/>
        </authorList>
    </citation>
    <scope>NUCLEOTIDE SEQUENCE</scope>
    <source>
        <strain evidence="8">02402/16</strain>
        <tissue evidence="8">Leaf</tissue>
    </source>
</reference>
<gene>
    <name evidence="8" type="ORF">QYE76_061275</name>
</gene>
<evidence type="ECO:0000313" key="8">
    <source>
        <dbReference type="EMBL" id="KAK1643470.1"/>
    </source>
</evidence>
<evidence type="ECO:0000313" key="9">
    <source>
        <dbReference type="Proteomes" id="UP001231189"/>
    </source>
</evidence>
<name>A0AAD8S2V6_LOLMU</name>
<feature type="region of interest" description="Disordered" evidence="6">
    <location>
        <begin position="225"/>
        <end position="259"/>
    </location>
</feature>
<evidence type="ECO:0000256" key="3">
    <source>
        <dbReference type="ARBA" id="ARBA00012058"/>
    </source>
</evidence>
<keyword evidence="4" id="KW-0324">Glycolysis</keyword>
<dbReference type="Pfam" id="PF00113">
    <property type="entry name" value="Enolase_C"/>
    <property type="match status" value="1"/>
</dbReference>
<dbReference type="AlphaFoldDB" id="A0AAD8S2V6"/>
<dbReference type="SUPFAM" id="SSF51604">
    <property type="entry name" value="Enolase C-terminal domain-like"/>
    <property type="match status" value="1"/>
</dbReference>
<dbReference type="Proteomes" id="UP001231189">
    <property type="component" value="Unassembled WGS sequence"/>
</dbReference>
<organism evidence="8 9">
    <name type="scientific">Lolium multiflorum</name>
    <name type="common">Italian ryegrass</name>
    <name type="synonym">Lolium perenne subsp. multiflorum</name>
    <dbReference type="NCBI Taxonomy" id="4521"/>
    <lineage>
        <taxon>Eukaryota</taxon>
        <taxon>Viridiplantae</taxon>
        <taxon>Streptophyta</taxon>
        <taxon>Embryophyta</taxon>
        <taxon>Tracheophyta</taxon>
        <taxon>Spermatophyta</taxon>
        <taxon>Magnoliopsida</taxon>
        <taxon>Liliopsida</taxon>
        <taxon>Poales</taxon>
        <taxon>Poaceae</taxon>
        <taxon>BOP clade</taxon>
        <taxon>Pooideae</taxon>
        <taxon>Poodae</taxon>
        <taxon>Poeae</taxon>
        <taxon>Poeae Chloroplast Group 2 (Poeae type)</taxon>
        <taxon>Loliodinae</taxon>
        <taxon>Loliinae</taxon>
        <taxon>Lolium</taxon>
    </lineage>
</organism>
<feature type="domain" description="Enolase C-terminal TIM barrel" evidence="7">
    <location>
        <begin position="53"/>
        <end position="141"/>
    </location>
</feature>
<evidence type="ECO:0000256" key="1">
    <source>
        <dbReference type="ARBA" id="ARBA00005031"/>
    </source>
</evidence>
<keyword evidence="9" id="KW-1185">Reference proteome</keyword>
<evidence type="ECO:0000256" key="6">
    <source>
        <dbReference type="SAM" id="MobiDB-lite"/>
    </source>
</evidence>
<accession>A0AAD8S2V6</accession>
<dbReference type="EMBL" id="JAUUTY010000004">
    <property type="protein sequence ID" value="KAK1643470.1"/>
    <property type="molecule type" value="Genomic_DNA"/>
</dbReference>
<comment type="similarity">
    <text evidence="2">Belongs to the enolase family.</text>
</comment>
<feature type="region of interest" description="Disordered" evidence="6">
    <location>
        <begin position="168"/>
        <end position="199"/>
    </location>
</feature>
<comment type="caution">
    <text evidence="8">The sequence shown here is derived from an EMBL/GenBank/DDBJ whole genome shotgun (WGS) entry which is preliminary data.</text>
</comment>
<dbReference type="EC" id="4.2.1.11" evidence="3"/>